<evidence type="ECO:0000256" key="4">
    <source>
        <dbReference type="ARBA" id="ARBA00022691"/>
    </source>
</evidence>
<dbReference type="PRINTS" id="PR02008">
    <property type="entry name" value="RCMTFAMILY"/>
</dbReference>
<keyword evidence="9" id="KW-1185">Reference proteome</keyword>
<dbReference type="Gene3D" id="3.30.70.1170">
    <property type="entry name" value="Sun protein, domain 3"/>
    <property type="match status" value="1"/>
</dbReference>
<feature type="binding site" evidence="6">
    <location>
        <position position="133"/>
    </location>
    <ligand>
        <name>S-adenosyl-L-methionine</name>
        <dbReference type="ChEBI" id="CHEBI:59789"/>
    </ligand>
</feature>
<evidence type="ECO:0000259" key="7">
    <source>
        <dbReference type="PROSITE" id="PS51686"/>
    </source>
</evidence>
<dbReference type="EMBL" id="PYLS01000001">
    <property type="protein sequence ID" value="PST84562.1"/>
    <property type="molecule type" value="Genomic_DNA"/>
</dbReference>
<dbReference type="SUPFAM" id="SSF53335">
    <property type="entry name" value="S-adenosyl-L-methionine-dependent methyltransferases"/>
    <property type="match status" value="1"/>
</dbReference>
<dbReference type="GO" id="GO:0001510">
    <property type="term" value="P:RNA methylation"/>
    <property type="evidence" value="ECO:0007669"/>
    <property type="project" value="InterPro"/>
</dbReference>
<dbReference type="InterPro" id="IPR001678">
    <property type="entry name" value="MeTrfase_RsmB-F_NOP2_dom"/>
</dbReference>
<dbReference type="InterPro" id="IPR029063">
    <property type="entry name" value="SAM-dependent_MTases_sf"/>
</dbReference>
<proteinExistence type="inferred from homology"/>
<accession>A0A2T3HQ43</accession>
<evidence type="ECO:0000313" key="9">
    <source>
        <dbReference type="Proteomes" id="UP000240912"/>
    </source>
</evidence>
<dbReference type="Gene3D" id="2.30.130.60">
    <property type="match status" value="1"/>
</dbReference>
<feature type="binding site" evidence="6">
    <location>
        <position position="177"/>
    </location>
    <ligand>
        <name>S-adenosyl-L-methionine</name>
        <dbReference type="ChEBI" id="CHEBI:59789"/>
    </ligand>
</feature>
<dbReference type="Proteomes" id="UP000240912">
    <property type="component" value="Unassembled WGS sequence"/>
</dbReference>
<dbReference type="AlphaFoldDB" id="A0A2T3HQ43"/>
<keyword evidence="2 6" id="KW-0489">Methyltransferase</keyword>
<dbReference type="Gene3D" id="3.40.50.150">
    <property type="entry name" value="Vaccinia Virus protein VP39"/>
    <property type="match status" value="1"/>
</dbReference>
<dbReference type="CDD" id="cd02440">
    <property type="entry name" value="AdoMet_MTases"/>
    <property type="match status" value="1"/>
</dbReference>
<feature type="domain" description="SAM-dependent MTase RsmB/NOP-type" evidence="7">
    <location>
        <begin position="7"/>
        <end position="294"/>
    </location>
</feature>
<dbReference type="PANTHER" id="PTHR22807">
    <property type="entry name" value="NOP2 YEAST -RELATED NOL1/NOP2/FMU SUN DOMAIN-CONTAINING"/>
    <property type="match status" value="1"/>
</dbReference>
<evidence type="ECO:0000256" key="1">
    <source>
        <dbReference type="ARBA" id="ARBA00022490"/>
    </source>
</evidence>
<dbReference type="Pfam" id="PF13636">
    <property type="entry name" value="Methyltranf_PUA"/>
    <property type="match status" value="1"/>
</dbReference>
<gene>
    <name evidence="8" type="ORF">C7T94_00010</name>
</gene>
<dbReference type="GO" id="GO:0008173">
    <property type="term" value="F:RNA methyltransferase activity"/>
    <property type="evidence" value="ECO:0007669"/>
    <property type="project" value="InterPro"/>
</dbReference>
<dbReference type="RefSeq" id="WP_107212454.1">
    <property type="nucleotide sequence ID" value="NZ_KZ686268.1"/>
</dbReference>
<sequence>MPQLPGSLIEQLKDLPHFNASAFLAAHEVEASPIVSIRSNPFKPASLPFQGTPITWNAEGLYLAHRPSFTFDPLFHAGCYYVQEASSMFLRQALETIGLPAQPIVLDLCAAPGGKSTLISSFLQQEGLLVANEIIKTRVNVLADNLDKWGPANTIVTNNDPRDFSRLPACFDLIVADAPCSGSGMFRKDPAAINEWSEDNVRLCSQRQQRILADVYPALKQGGWLIYSTCSYSEAENEQVVDWLMDTFSMESIRLPQFQGIVETTSAKKGAFGYRFYPGAVPGEGFFIACLRKTGEENSRSNRKQTDRSAAGKPDRDLLKPWIKNEKLQVFRFNDDLYAFPEEHYSLFQQLRQSLYIKKSGVKLGRTAGRDLLPDHQLGLSLLAAPGIPRFAVDKETALEYLRRNDISLQINERGWGLVTYDGYPLGWVKALPNRVNNYFPKELRILRQS</sequence>
<organism evidence="8 9">
    <name type="scientific">Pedobacter yulinensis</name>
    <dbReference type="NCBI Taxonomy" id="2126353"/>
    <lineage>
        <taxon>Bacteria</taxon>
        <taxon>Pseudomonadati</taxon>
        <taxon>Bacteroidota</taxon>
        <taxon>Sphingobacteriia</taxon>
        <taxon>Sphingobacteriales</taxon>
        <taxon>Sphingobacteriaceae</taxon>
        <taxon>Pedobacter</taxon>
    </lineage>
</organism>
<dbReference type="OrthoDB" id="9810297at2"/>
<evidence type="ECO:0000313" key="8">
    <source>
        <dbReference type="EMBL" id="PST84562.1"/>
    </source>
</evidence>
<name>A0A2T3HQ43_9SPHI</name>
<evidence type="ECO:0000256" key="5">
    <source>
        <dbReference type="ARBA" id="ARBA00022884"/>
    </source>
</evidence>
<feature type="active site" description="Nucleophile" evidence="6">
    <location>
        <position position="230"/>
    </location>
</feature>
<keyword evidence="5 6" id="KW-0694">RNA-binding</keyword>
<comment type="caution">
    <text evidence="8">The sequence shown here is derived from an EMBL/GenBank/DDBJ whole genome shotgun (WGS) entry which is preliminary data.</text>
</comment>
<dbReference type="PANTHER" id="PTHR22807:SF30">
    <property type="entry name" value="28S RRNA (CYTOSINE(4447)-C(5))-METHYLTRANSFERASE-RELATED"/>
    <property type="match status" value="1"/>
</dbReference>
<keyword evidence="3 6" id="KW-0808">Transferase</keyword>
<evidence type="ECO:0000256" key="2">
    <source>
        <dbReference type="ARBA" id="ARBA00022603"/>
    </source>
</evidence>
<dbReference type="InterPro" id="IPR049560">
    <property type="entry name" value="MeTrfase_RsmB-F_NOP2_cat"/>
</dbReference>
<feature type="binding site" evidence="6">
    <location>
        <position position="160"/>
    </location>
    <ligand>
        <name>S-adenosyl-L-methionine</name>
        <dbReference type="ChEBI" id="CHEBI:59789"/>
    </ligand>
</feature>
<dbReference type="GO" id="GO:0003723">
    <property type="term" value="F:RNA binding"/>
    <property type="evidence" value="ECO:0007669"/>
    <property type="project" value="UniProtKB-UniRule"/>
</dbReference>
<dbReference type="InterPro" id="IPR023267">
    <property type="entry name" value="RCMT"/>
</dbReference>
<evidence type="ECO:0000256" key="3">
    <source>
        <dbReference type="ARBA" id="ARBA00022679"/>
    </source>
</evidence>
<keyword evidence="1" id="KW-0963">Cytoplasm</keyword>
<dbReference type="PROSITE" id="PS51686">
    <property type="entry name" value="SAM_MT_RSMB_NOP"/>
    <property type="match status" value="1"/>
</dbReference>
<protein>
    <recommendedName>
        <fullName evidence="7">SAM-dependent MTase RsmB/NOP-type domain-containing protein</fullName>
    </recommendedName>
</protein>
<keyword evidence="4 6" id="KW-0949">S-adenosyl-L-methionine</keyword>
<comment type="similarity">
    <text evidence="6">Belongs to the class I-like SAM-binding methyltransferase superfamily. RsmB/NOP family.</text>
</comment>
<dbReference type="Pfam" id="PF17125">
    <property type="entry name" value="Methyltr_RsmF_N"/>
    <property type="match status" value="1"/>
</dbReference>
<dbReference type="InterPro" id="IPR031341">
    <property type="entry name" value="Methyltr_RsmF_N"/>
</dbReference>
<dbReference type="InterPro" id="IPR027391">
    <property type="entry name" value="Nol1_Nop2_Fmu_2"/>
</dbReference>
<reference evidence="8 9" key="1">
    <citation type="submission" date="2018-03" db="EMBL/GenBank/DDBJ databases">
        <authorList>
            <person name="Keele B.F."/>
        </authorList>
    </citation>
    <scope>NUCLEOTIDE SEQUENCE [LARGE SCALE GENOMIC DNA]</scope>
    <source>
        <strain evidence="8 9">YL28-9</strain>
    </source>
</reference>
<evidence type="ECO:0000256" key="6">
    <source>
        <dbReference type="PROSITE-ProRule" id="PRU01023"/>
    </source>
</evidence>
<dbReference type="Pfam" id="PF01189">
    <property type="entry name" value="Methyltr_RsmB-F"/>
    <property type="match status" value="1"/>
</dbReference>
<feature type="binding site" evidence="6">
    <location>
        <begin position="109"/>
        <end position="115"/>
    </location>
    <ligand>
        <name>S-adenosyl-L-methionine</name>
        <dbReference type="ChEBI" id="CHEBI:59789"/>
    </ligand>
</feature>